<dbReference type="OrthoDB" id="5339893at2"/>
<organism evidence="2 3">
    <name type="scientific">Sulfuricurvum kujiense (strain ATCC BAA-921 / DSM 16994 / JCM 11577 / YK-1)</name>
    <dbReference type="NCBI Taxonomy" id="709032"/>
    <lineage>
        <taxon>Bacteria</taxon>
        <taxon>Pseudomonadati</taxon>
        <taxon>Campylobacterota</taxon>
        <taxon>Epsilonproteobacteria</taxon>
        <taxon>Campylobacterales</taxon>
        <taxon>Sulfurimonadaceae</taxon>
        <taxon>Sulfuricurvum</taxon>
    </lineage>
</organism>
<dbReference type="eggNOG" id="ENOG5031ARU">
    <property type="taxonomic scope" value="Bacteria"/>
</dbReference>
<proteinExistence type="predicted"/>
<accession>E4U282</accession>
<dbReference type="HOGENOM" id="CLU_182084_0_0_7"/>
<keyword evidence="1" id="KW-0175">Coiled coil</keyword>
<dbReference type="Gene3D" id="1.10.3350.10">
    <property type="entry name" value="HP0242-like domain"/>
    <property type="match status" value="1"/>
</dbReference>
<dbReference type="InterPro" id="IPR023126">
    <property type="entry name" value="HP0242-like_sf"/>
</dbReference>
<dbReference type="AlphaFoldDB" id="E4U282"/>
<name>E4U282_SULKY</name>
<dbReference type="Pfam" id="PF09442">
    <property type="entry name" value="DUF2018"/>
    <property type="match status" value="1"/>
</dbReference>
<evidence type="ECO:0008006" key="4">
    <source>
        <dbReference type="Google" id="ProtNLM"/>
    </source>
</evidence>
<dbReference type="STRING" id="709032.Sulku_0866"/>
<dbReference type="EMBL" id="CP002355">
    <property type="protein sequence ID" value="ADR33532.1"/>
    <property type="molecule type" value="Genomic_DNA"/>
</dbReference>
<evidence type="ECO:0000313" key="3">
    <source>
        <dbReference type="Proteomes" id="UP000008721"/>
    </source>
</evidence>
<evidence type="ECO:0000256" key="1">
    <source>
        <dbReference type="SAM" id="Coils"/>
    </source>
</evidence>
<dbReference type="KEGG" id="sku:Sulku_0866"/>
<protein>
    <recommendedName>
        <fullName evidence="4">DUF2018 domain-containing protein</fullName>
    </recommendedName>
</protein>
<sequence length="94" mass="10977">MYNLFEDEDDIFQGSPKSKFMDIVFNANRDLVQNELDRLMRRLAAMELLLQETHGEDGIDRVIKSMDFERADEIEMMAKNLYLTSVGNVLTQNE</sequence>
<dbReference type="Proteomes" id="UP000008721">
    <property type="component" value="Chromosome"/>
</dbReference>
<evidence type="ECO:0000313" key="2">
    <source>
        <dbReference type="EMBL" id="ADR33532.1"/>
    </source>
</evidence>
<reference evidence="2 3" key="1">
    <citation type="journal article" date="2012" name="Stand. Genomic Sci.">
        <title>Complete genome sequence of the sulfur compounds oxidizing chemolithoautotroph Sulfuricurvum kujiense type strain (YK-1(T)).</title>
        <authorList>
            <person name="Han C."/>
            <person name="Kotsyurbenko O."/>
            <person name="Chertkov O."/>
            <person name="Held B."/>
            <person name="Lapidus A."/>
            <person name="Nolan M."/>
            <person name="Lucas S."/>
            <person name="Hammon N."/>
            <person name="Deshpande S."/>
            <person name="Cheng J.F."/>
            <person name="Tapia R."/>
            <person name="Goodwin L.A."/>
            <person name="Pitluck S."/>
            <person name="Liolios K."/>
            <person name="Pagani I."/>
            <person name="Ivanova N."/>
            <person name="Mavromatis K."/>
            <person name="Mikhailova N."/>
            <person name="Pati A."/>
            <person name="Chen A."/>
            <person name="Palaniappan K."/>
            <person name="Land M."/>
            <person name="Hauser L."/>
            <person name="Chang Y.J."/>
            <person name="Jeffries C.D."/>
            <person name="Brambilla E.M."/>
            <person name="Rohde M."/>
            <person name="Spring S."/>
            <person name="Sikorski J."/>
            <person name="Goker M."/>
            <person name="Woyke T."/>
            <person name="Bristow J."/>
            <person name="Eisen J.A."/>
            <person name="Markowitz V."/>
            <person name="Hugenholtz P."/>
            <person name="Kyrpides N.C."/>
            <person name="Klenk H.P."/>
            <person name="Detter J.C."/>
        </authorList>
    </citation>
    <scope>NUCLEOTIDE SEQUENCE [LARGE SCALE GENOMIC DNA]</scope>
    <source>
        <strain evidence="3">ATCC BAA-921 / DSM 16994 / JCM 11577 / YK-1</strain>
    </source>
</reference>
<keyword evidence="3" id="KW-1185">Reference proteome</keyword>
<dbReference type="SUPFAM" id="SSF158752">
    <property type="entry name" value="HP0242-like"/>
    <property type="match status" value="1"/>
</dbReference>
<dbReference type="InterPro" id="IPR018563">
    <property type="entry name" value="DUF2018"/>
</dbReference>
<feature type="coiled-coil region" evidence="1">
    <location>
        <begin position="29"/>
        <end position="56"/>
    </location>
</feature>
<dbReference type="RefSeq" id="WP_013459729.1">
    <property type="nucleotide sequence ID" value="NC_014762.1"/>
</dbReference>
<gene>
    <name evidence="2" type="ordered locus">Sulku_0866</name>
</gene>